<protein>
    <submittedName>
        <fullName evidence="2">Uncharacterized protein YxjI</fullName>
    </submittedName>
</protein>
<sequence>MSMKLLFKQRIFSWFDSYDIYDEEGNNLFTVKGELSWGHCLHIMNSVGEHIATVKEVVLTFLPKFELYVGQQYIGCISKEFSLFTPRYNIDCNGWHVDGNFMEWDYRILSGDQVVAMVSKQLFHWSDTYVIEVSDPRDALMALMLVLAIDAEKCSRD</sequence>
<dbReference type="AlphaFoldDB" id="A0A7W8H7T9"/>
<dbReference type="SUPFAM" id="SSF54518">
    <property type="entry name" value="Tubby C-terminal domain-like"/>
    <property type="match status" value="1"/>
</dbReference>
<proteinExistence type="inferred from homology"/>
<dbReference type="Gene3D" id="2.40.160.200">
    <property type="entry name" value="LURP1-related"/>
    <property type="match status" value="1"/>
</dbReference>
<comment type="caution">
    <text evidence="2">The sequence shown here is derived from an EMBL/GenBank/DDBJ whole genome shotgun (WGS) entry which is preliminary data.</text>
</comment>
<evidence type="ECO:0000256" key="1">
    <source>
        <dbReference type="ARBA" id="ARBA00005437"/>
    </source>
</evidence>
<dbReference type="EMBL" id="JACHFW010000002">
    <property type="protein sequence ID" value="MBB5263504.1"/>
    <property type="molecule type" value="Genomic_DNA"/>
</dbReference>
<dbReference type="Proteomes" id="UP000543642">
    <property type="component" value="Unassembled WGS sequence"/>
</dbReference>
<keyword evidence="3" id="KW-1185">Reference proteome</keyword>
<organism evidence="2 3">
    <name type="scientific">Catenibacillus scindens</name>
    <dbReference type="NCBI Taxonomy" id="673271"/>
    <lineage>
        <taxon>Bacteria</taxon>
        <taxon>Bacillati</taxon>
        <taxon>Bacillota</taxon>
        <taxon>Clostridia</taxon>
        <taxon>Lachnospirales</taxon>
        <taxon>Lachnospiraceae</taxon>
        <taxon>Catenibacillus</taxon>
    </lineage>
</organism>
<reference evidence="2 3" key="1">
    <citation type="submission" date="2020-08" db="EMBL/GenBank/DDBJ databases">
        <title>Genomic Encyclopedia of Type Strains, Phase IV (KMG-IV): sequencing the most valuable type-strain genomes for metagenomic binning, comparative biology and taxonomic classification.</title>
        <authorList>
            <person name="Goeker M."/>
        </authorList>
    </citation>
    <scope>NUCLEOTIDE SEQUENCE [LARGE SCALE GENOMIC DNA]</scope>
    <source>
        <strain evidence="2 3">DSM 106146</strain>
    </source>
</reference>
<evidence type="ECO:0000313" key="2">
    <source>
        <dbReference type="EMBL" id="MBB5263504.1"/>
    </source>
</evidence>
<dbReference type="InterPro" id="IPR038595">
    <property type="entry name" value="LOR_sf"/>
</dbReference>
<evidence type="ECO:0000313" key="3">
    <source>
        <dbReference type="Proteomes" id="UP000543642"/>
    </source>
</evidence>
<dbReference type="InterPro" id="IPR025659">
    <property type="entry name" value="Tubby-like_C"/>
</dbReference>
<dbReference type="InterPro" id="IPR007612">
    <property type="entry name" value="LOR"/>
</dbReference>
<dbReference type="Pfam" id="PF04525">
    <property type="entry name" value="LOR"/>
    <property type="match status" value="1"/>
</dbReference>
<comment type="similarity">
    <text evidence="1">Belongs to the LOR family.</text>
</comment>
<gene>
    <name evidence="2" type="ORF">HNP82_000602</name>
</gene>
<name>A0A7W8H7T9_9FIRM</name>
<accession>A0A7W8H7T9</accession>